<feature type="domain" description="Abortive phage infection protein C-terminal" evidence="1">
    <location>
        <begin position="240"/>
        <end position="513"/>
    </location>
</feature>
<evidence type="ECO:0000313" key="3">
    <source>
        <dbReference type="EMBL" id="MCP9000348.1"/>
    </source>
</evidence>
<evidence type="ECO:0000259" key="1">
    <source>
        <dbReference type="Pfam" id="PF10592"/>
    </source>
</evidence>
<dbReference type="Pfam" id="PF22879">
    <property type="entry name" value="AIPR_N"/>
    <property type="match status" value="1"/>
</dbReference>
<protein>
    <submittedName>
        <fullName evidence="3">AIPR family protein</fullName>
    </submittedName>
</protein>
<comment type="caution">
    <text evidence="3">The sequence shown here is derived from an EMBL/GenBank/DDBJ whole genome shotgun (WGS) entry which is preliminary data.</text>
</comment>
<dbReference type="Pfam" id="PF10592">
    <property type="entry name" value="AIPR"/>
    <property type="match status" value="1"/>
</dbReference>
<dbReference type="InterPro" id="IPR018891">
    <property type="entry name" value="AIPR_C"/>
</dbReference>
<sequence length="513" mass="57185">MNLEDFHAELQNTVNARAAVDNDYTSMAFMAEVSERFAEAGEVENFTVLQFEGSGQRNRKLSVNAYDLDDADESVSLAVLLHSSSDSIDVVSATEAKKRLTALENFLTEAVSGQFTIGREESSAAYQLAEDLHRRGRAVARYRLYLITNGRLSDRMKGVPSSELNGVPIDFHLWDLQRLHQVQESQQGREALEINLTKWVPEGLAILEICGDSSDFATYMAAVPGALVADLYAQFGSRLLEGNVRSFLSGRGKVNKGIKTTILSEPEMFMAYNNGITATATGLVRSSDGLRATSLTDLQIVNGGQTTASLFYVARENGNSSVLSDVFVPMKLVVVDPEKAVELVPKISRFANSQNRVSEADFFSNSPFHIRIEELSRRQLVPARPGVSYQTKWYYERTRGQYLNERNKLATIDANKFVATHPRSQVFTKTDAARYVVSWDQRPHVVSAGAQKNFVAFAESVAKIWETSNDEINGQYFRDLVAKAIMYEEIRSSVAKADWYDKGYLANIVTYTM</sequence>
<dbReference type="RefSeq" id="WP_254750304.1">
    <property type="nucleotide sequence ID" value="NZ_JANCLV010000007.1"/>
</dbReference>
<evidence type="ECO:0000313" key="4">
    <source>
        <dbReference type="Proteomes" id="UP001524318"/>
    </source>
</evidence>
<evidence type="ECO:0000259" key="2">
    <source>
        <dbReference type="Pfam" id="PF22879"/>
    </source>
</evidence>
<accession>A0ABT1LPH7</accession>
<reference evidence="3 4" key="1">
    <citation type="submission" date="2022-06" db="EMBL/GenBank/DDBJ databases">
        <title>Pseudarthrobacter sp. strain RMG13 Genome sequencing and assembly.</title>
        <authorList>
            <person name="Kim I."/>
        </authorList>
    </citation>
    <scope>NUCLEOTIDE SEQUENCE [LARGE SCALE GENOMIC DNA]</scope>
    <source>
        <strain evidence="3 4">RMG13</strain>
    </source>
</reference>
<dbReference type="Proteomes" id="UP001524318">
    <property type="component" value="Unassembled WGS sequence"/>
</dbReference>
<keyword evidence="4" id="KW-1185">Reference proteome</keyword>
<gene>
    <name evidence="3" type="ORF">NFC73_11505</name>
</gene>
<dbReference type="InterPro" id="IPR055101">
    <property type="entry name" value="AIPR_N"/>
</dbReference>
<dbReference type="EMBL" id="JANCLV010000007">
    <property type="protein sequence ID" value="MCP9000348.1"/>
    <property type="molecule type" value="Genomic_DNA"/>
</dbReference>
<name>A0ABT1LPH7_9MICC</name>
<proteinExistence type="predicted"/>
<organism evidence="3 4">
    <name type="scientific">Pseudarthrobacter humi</name>
    <dbReference type="NCBI Taxonomy" id="2952523"/>
    <lineage>
        <taxon>Bacteria</taxon>
        <taxon>Bacillati</taxon>
        <taxon>Actinomycetota</taxon>
        <taxon>Actinomycetes</taxon>
        <taxon>Micrococcales</taxon>
        <taxon>Micrococcaceae</taxon>
        <taxon>Pseudarthrobacter</taxon>
    </lineage>
</organism>
<feature type="domain" description="Abortive infection phage resistance protein N-terminal" evidence="2">
    <location>
        <begin position="29"/>
        <end position="181"/>
    </location>
</feature>